<evidence type="ECO:0000313" key="2">
    <source>
        <dbReference type="Proteomes" id="UP000749559"/>
    </source>
</evidence>
<dbReference type="AlphaFoldDB" id="A0A8S4NX89"/>
<sequence>MVIRAVNNVTHGDHNMGYKEQSHVEDTHKTINEAINNIKDTSKHIISINKTMIKNLRELELHLINIQSMKHRNLNRKFLTIFTTFSEREPSRFPIQNNTICNYNNFPKNTTNIAIFSSKHFKLPVKDGACISGNKPVFNSNWRIIELMANMTAGSRPVLRQMFLESQRRFNTDLYMYSNGDILFHIGKLITSLQAIQNFTKLHKIESYIVFGLRLEANFSKQDKHIKSGSEEEITQHSIGAKMGKDNAQDYFITSRTSFPWCSVPDFVVSLPAYDNWLLMYSNKARIATFDITETTLALHQAGPKKLKDKIYLNADKNNNMLWKESVISHKGATVKCCKWKTVYKDNKIDIVKNPKFNKECIAHLKIPVINILDETKAK</sequence>
<dbReference type="OrthoDB" id="5062115at2759"/>
<name>A0A8S4NX89_OWEFU</name>
<proteinExistence type="predicted"/>
<dbReference type="EMBL" id="CAIIXF020000006">
    <property type="protein sequence ID" value="CAH1786388.1"/>
    <property type="molecule type" value="Genomic_DNA"/>
</dbReference>
<gene>
    <name evidence="1" type="ORF">OFUS_LOCUS12298</name>
</gene>
<keyword evidence="2" id="KW-1185">Reference proteome</keyword>
<evidence type="ECO:0000313" key="1">
    <source>
        <dbReference type="EMBL" id="CAH1786388.1"/>
    </source>
</evidence>
<reference evidence="1" key="1">
    <citation type="submission" date="2022-03" db="EMBL/GenBank/DDBJ databases">
        <authorList>
            <person name="Martin C."/>
        </authorList>
    </citation>
    <scope>NUCLEOTIDE SEQUENCE</scope>
</reference>
<dbReference type="Proteomes" id="UP000749559">
    <property type="component" value="Unassembled WGS sequence"/>
</dbReference>
<protein>
    <submittedName>
        <fullName evidence="1">Uncharacterized protein</fullName>
    </submittedName>
</protein>
<organism evidence="1 2">
    <name type="scientific">Owenia fusiformis</name>
    <name type="common">Polychaete worm</name>
    <dbReference type="NCBI Taxonomy" id="6347"/>
    <lineage>
        <taxon>Eukaryota</taxon>
        <taxon>Metazoa</taxon>
        <taxon>Spiralia</taxon>
        <taxon>Lophotrochozoa</taxon>
        <taxon>Annelida</taxon>
        <taxon>Polychaeta</taxon>
        <taxon>Sedentaria</taxon>
        <taxon>Canalipalpata</taxon>
        <taxon>Sabellida</taxon>
        <taxon>Oweniida</taxon>
        <taxon>Oweniidae</taxon>
        <taxon>Owenia</taxon>
    </lineage>
</organism>
<comment type="caution">
    <text evidence="1">The sequence shown here is derived from an EMBL/GenBank/DDBJ whole genome shotgun (WGS) entry which is preliminary data.</text>
</comment>
<accession>A0A8S4NX89</accession>